<reference evidence="1" key="1">
    <citation type="submission" date="2020-03" db="EMBL/GenBank/DDBJ databases">
        <title>The deep terrestrial virosphere.</title>
        <authorList>
            <person name="Holmfeldt K."/>
            <person name="Nilsson E."/>
            <person name="Simone D."/>
            <person name="Lopez-Fernandez M."/>
            <person name="Wu X."/>
            <person name="de Brujin I."/>
            <person name="Lundin D."/>
            <person name="Andersson A."/>
            <person name="Bertilsson S."/>
            <person name="Dopson M."/>
        </authorList>
    </citation>
    <scope>NUCLEOTIDE SEQUENCE</scope>
    <source>
        <strain evidence="1">MM171A01374</strain>
        <strain evidence="2">MM171B01363</strain>
    </source>
</reference>
<sequence>MTEEAVRYTHMQFLVRDPEDILAPGIQLKAYTNVVAVPREYEVIRVNGQKYQIVEGGVLWNFVYEGILVTVIVEKRPE</sequence>
<protein>
    <submittedName>
        <fullName evidence="1">Uncharacterized protein</fullName>
    </submittedName>
</protein>
<dbReference type="EMBL" id="MT143624">
    <property type="protein sequence ID" value="QJA99037.1"/>
    <property type="molecule type" value="Genomic_DNA"/>
</dbReference>
<dbReference type="EMBL" id="MT143776">
    <property type="protein sequence ID" value="QJB02344.1"/>
    <property type="molecule type" value="Genomic_DNA"/>
</dbReference>
<evidence type="ECO:0000313" key="2">
    <source>
        <dbReference type="EMBL" id="QJB02344.1"/>
    </source>
</evidence>
<organism evidence="1">
    <name type="scientific">viral metagenome</name>
    <dbReference type="NCBI Taxonomy" id="1070528"/>
    <lineage>
        <taxon>unclassified sequences</taxon>
        <taxon>metagenomes</taxon>
        <taxon>organismal metagenomes</taxon>
    </lineage>
</organism>
<dbReference type="AlphaFoldDB" id="A0A6M3LUL6"/>
<evidence type="ECO:0000313" key="1">
    <source>
        <dbReference type="EMBL" id="QJA99037.1"/>
    </source>
</evidence>
<name>A0A6M3LUL6_9ZZZZ</name>
<proteinExistence type="predicted"/>
<gene>
    <name evidence="1" type="ORF">MM171A01374_0008</name>
    <name evidence="2" type="ORF">MM171B01363_0007</name>
</gene>
<accession>A0A6M3LUL6</accession>